<evidence type="ECO:0000313" key="2">
    <source>
        <dbReference type="Proteomes" id="UP000818029"/>
    </source>
</evidence>
<dbReference type="AlphaFoldDB" id="A0A1U8PNR4"/>
<name>A0A1U8PNR4_GOSHI</name>
<organism evidence="2 3">
    <name type="scientific">Gossypium hirsutum</name>
    <name type="common">Upland cotton</name>
    <name type="synonym">Gossypium mexicanum</name>
    <dbReference type="NCBI Taxonomy" id="3635"/>
    <lineage>
        <taxon>Eukaryota</taxon>
        <taxon>Viridiplantae</taxon>
        <taxon>Streptophyta</taxon>
        <taxon>Embryophyta</taxon>
        <taxon>Tracheophyta</taxon>
        <taxon>Spermatophyta</taxon>
        <taxon>Magnoliopsida</taxon>
        <taxon>eudicotyledons</taxon>
        <taxon>Gunneridae</taxon>
        <taxon>Pentapetalae</taxon>
        <taxon>rosids</taxon>
        <taxon>malvids</taxon>
        <taxon>Malvales</taxon>
        <taxon>Malvaceae</taxon>
        <taxon>Malvoideae</taxon>
        <taxon>Gossypium</taxon>
    </lineage>
</organism>
<dbReference type="PaxDb" id="3635-A0A1U8PNR4"/>
<evidence type="ECO:0000313" key="3">
    <source>
        <dbReference type="RefSeq" id="XP_016752820.1"/>
    </source>
</evidence>
<reference evidence="2" key="1">
    <citation type="journal article" date="2020" name="Nat. Genet.">
        <title>Genomic diversifications of five Gossypium allopolyploid species and their impact on cotton improvement.</title>
        <authorList>
            <person name="Chen Z.J."/>
            <person name="Sreedasyam A."/>
            <person name="Ando A."/>
            <person name="Song Q."/>
            <person name="De Santiago L.M."/>
            <person name="Hulse-Kemp A.M."/>
            <person name="Ding M."/>
            <person name="Ye W."/>
            <person name="Kirkbride R.C."/>
            <person name="Jenkins J."/>
            <person name="Plott C."/>
            <person name="Lovell J."/>
            <person name="Lin Y.M."/>
            <person name="Vaughn R."/>
            <person name="Liu B."/>
            <person name="Simpson S."/>
            <person name="Scheffler B.E."/>
            <person name="Wen L."/>
            <person name="Saski C.A."/>
            <person name="Grover C.E."/>
            <person name="Hu G."/>
            <person name="Conover J.L."/>
            <person name="Carlson J.W."/>
            <person name="Shu S."/>
            <person name="Boston L.B."/>
            <person name="Williams M."/>
            <person name="Peterson D.G."/>
            <person name="McGee K."/>
            <person name="Jones D.C."/>
            <person name="Wendel J.F."/>
            <person name="Stelly D.M."/>
            <person name="Grimwood J."/>
            <person name="Schmutz J."/>
        </authorList>
    </citation>
    <scope>NUCLEOTIDE SEQUENCE [LARGE SCALE GENOMIC DNA]</scope>
    <source>
        <strain evidence="2">cv. TM-1</strain>
    </source>
</reference>
<dbReference type="KEGG" id="ghi:107961094"/>
<dbReference type="InterPro" id="IPR056924">
    <property type="entry name" value="SH3_Tf2-1"/>
</dbReference>
<gene>
    <name evidence="3" type="primary">LOC107961094</name>
</gene>
<evidence type="ECO:0000259" key="1">
    <source>
        <dbReference type="Pfam" id="PF24626"/>
    </source>
</evidence>
<reference evidence="3" key="2">
    <citation type="submission" date="2025-08" db="UniProtKB">
        <authorList>
            <consortium name="RefSeq"/>
        </authorList>
    </citation>
    <scope>IDENTIFICATION</scope>
</reference>
<accession>A0A1U8PNR4</accession>
<dbReference type="PANTHER" id="PTHR46148">
    <property type="entry name" value="CHROMO DOMAIN-CONTAINING PROTEIN"/>
    <property type="match status" value="1"/>
</dbReference>
<sequence length="114" mass="13781">MMRFGKKRKLSPRFIRLYEIVERISPVVYRLDLPSELKKIYNVFHVSMVRRYIYDLSHVVPHSEIELQPNLMYSKEPVRILAREVKELRNKRIPLVKVLLHRHGSEEATREIEE</sequence>
<dbReference type="Proteomes" id="UP000818029">
    <property type="component" value="Chromosome A05"/>
</dbReference>
<dbReference type="Pfam" id="PF24626">
    <property type="entry name" value="SH3_Tf2-1"/>
    <property type="match status" value="1"/>
</dbReference>
<protein>
    <recommendedName>
        <fullName evidence="1">Tf2-1-like SH3-like domain-containing protein</fullName>
    </recommendedName>
</protein>
<proteinExistence type="predicted"/>
<dbReference type="GeneID" id="107961094"/>
<keyword evidence="2" id="KW-1185">Reference proteome</keyword>
<feature type="domain" description="Tf2-1-like SH3-like" evidence="1">
    <location>
        <begin position="3"/>
        <end position="52"/>
    </location>
</feature>
<dbReference type="PANTHER" id="PTHR46148:SF44">
    <property type="entry name" value="GAG-POL POLYPROTEIN"/>
    <property type="match status" value="1"/>
</dbReference>
<dbReference type="RefSeq" id="XP_016752820.1">
    <property type="nucleotide sequence ID" value="XM_016897331.1"/>
</dbReference>